<dbReference type="PROSITE" id="PS00517">
    <property type="entry name" value="RNASE_3_1"/>
    <property type="match status" value="1"/>
</dbReference>
<keyword evidence="7 9" id="KW-0378">Hydrolase</keyword>
<name>A0A971M176_9BACT</name>
<reference evidence="12" key="2">
    <citation type="submission" date="2020-01" db="EMBL/GenBank/DDBJ databases">
        <authorList>
            <person name="Campanaro S."/>
        </authorList>
    </citation>
    <scope>NUCLEOTIDE SEQUENCE</scope>
    <source>
        <strain evidence="12">AS06rmzACSIP_7</strain>
    </source>
</reference>
<feature type="binding site" evidence="9">
    <location>
        <position position="112"/>
    </location>
    <ligand>
        <name>Mg(2+)</name>
        <dbReference type="ChEBI" id="CHEBI:18420"/>
    </ligand>
</feature>
<evidence type="ECO:0000256" key="8">
    <source>
        <dbReference type="ARBA" id="ARBA00022884"/>
    </source>
</evidence>
<dbReference type="PANTHER" id="PTHR11207:SF0">
    <property type="entry name" value="RIBONUCLEASE 3"/>
    <property type="match status" value="1"/>
</dbReference>
<evidence type="ECO:0000256" key="1">
    <source>
        <dbReference type="ARBA" id="ARBA00000109"/>
    </source>
</evidence>
<dbReference type="SMART" id="SM00358">
    <property type="entry name" value="DSRM"/>
    <property type="match status" value="1"/>
</dbReference>
<dbReference type="PANTHER" id="PTHR11207">
    <property type="entry name" value="RIBONUCLEASE III"/>
    <property type="match status" value="1"/>
</dbReference>
<evidence type="ECO:0000259" key="10">
    <source>
        <dbReference type="PROSITE" id="PS50137"/>
    </source>
</evidence>
<dbReference type="InterPro" id="IPR036389">
    <property type="entry name" value="RNase_III_sf"/>
</dbReference>
<feature type="binding site" evidence="9">
    <location>
        <position position="41"/>
    </location>
    <ligand>
        <name>Mg(2+)</name>
        <dbReference type="ChEBI" id="CHEBI:18420"/>
    </ligand>
</feature>
<dbReference type="PROSITE" id="PS50137">
    <property type="entry name" value="DS_RBD"/>
    <property type="match status" value="1"/>
</dbReference>
<dbReference type="GO" id="GO:0010468">
    <property type="term" value="P:regulation of gene expression"/>
    <property type="evidence" value="ECO:0007669"/>
    <property type="project" value="TreeGrafter"/>
</dbReference>
<evidence type="ECO:0000256" key="3">
    <source>
        <dbReference type="ARBA" id="ARBA00022552"/>
    </source>
</evidence>
<comment type="similarity">
    <text evidence="2">Belongs to the ribonuclease III family.</text>
</comment>
<keyword evidence="5 9" id="KW-0540">Nuclease</keyword>
<comment type="function">
    <text evidence="9">Digests double-stranded RNA. Involved in the processing of primary rRNA transcript to yield the immediate precursors to the large and small rRNAs (23S and 16S). Processes some mRNAs, and tRNAs when they are encoded in the rRNA operon. Processes pre-crRNA and tracrRNA of type II CRISPR loci if present in the organism.</text>
</comment>
<reference evidence="12" key="1">
    <citation type="journal article" date="2020" name="Biotechnol. Biofuels">
        <title>New insights from the biogas microbiome by comprehensive genome-resolved metagenomics of nearly 1600 species originating from multiple anaerobic digesters.</title>
        <authorList>
            <person name="Campanaro S."/>
            <person name="Treu L."/>
            <person name="Rodriguez-R L.M."/>
            <person name="Kovalovszki A."/>
            <person name="Ziels R.M."/>
            <person name="Maus I."/>
            <person name="Zhu X."/>
            <person name="Kougias P.G."/>
            <person name="Basile A."/>
            <person name="Luo G."/>
            <person name="Schluter A."/>
            <person name="Konstantinidis K.T."/>
            <person name="Angelidaki I."/>
        </authorList>
    </citation>
    <scope>NUCLEOTIDE SEQUENCE</scope>
    <source>
        <strain evidence="12">AS06rmzACSIP_7</strain>
    </source>
</reference>
<dbReference type="Pfam" id="PF00035">
    <property type="entry name" value="dsrm"/>
    <property type="match status" value="1"/>
</dbReference>
<dbReference type="SUPFAM" id="SSF69065">
    <property type="entry name" value="RNase III domain-like"/>
    <property type="match status" value="1"/>
</dbReference>
<sequence>MLERIIEYTFKDKELLNQAITHSSYFNEKRDIRQSENEKLEYLGDAILNSVITILLYKKFKDKDEGFLSNARSCLVKRETLTEVAKAIDLPQHMFYGNGDQNVPEDSKVLSNMVEALIGAIYLDGGMRKVTRVIKNLFMPYFNLERLTEKNPKNLLQEYSQKRWSILPKYKFARKTKGGFTVIAYIGKDLKAKGMGKSKKEAEQQAARLLLQGLTETDGA</sequence>
<dbReference type="CDD" id="cd00593">
    <property type="entry name" value="RIBOc"/>
    <property type="match status" value="1"/>
</dbReference>
<evidence type="ECO:0000256" key="2">
    <source>
        <dbReference type="ARBA" id="ARBA00010183"/>
    </source>
</evidence>
<dbReference type="EMBL" id="JAAYEE010000010">
    <property type="protein sequence ID" value="NLW33955.1"/>
    <property type="molecule type" value="Genomic_DNA"/>
</dbReference>
<evidence type="ECO:0000256" key="9">
    <source>
        <dbReference type="HAMAP-Rule" id="MF_00104"/>
    </source>
</evidence>
<evidence type="ECO:0000256" key="6">
    <source>
        <dbReference type="ARBA" id="ARBA00022759"/>
    </source>
</evidence>
<dbReference type="GO" id="GO:0019843">
    <property type="term" value="F:rRNA binding"/>
    <property type="evidence" value="ECO:0007669"/>
    <property type="project" value="UniProtKB-KW"/>
</dbReference>
<evidence type="ECO:0000256" key="5">
    <source>
        <dbReference type="ARBA" id="ARBA00022722"/>
    </source>
</evidence>
<dbReference type="EC" id="3.1.26.3" evidence="9"/>
<comment type="caution">
    <text evidence="12">The sequence shown here is derived from an EMBL/GenBank/DDBJ whole genome shotgun (WGS) entry which is preliminary data.</text>
</comment>
<dbReference type="GO" id="GO:0006364">
    <property type="term" value="P:rRNA processing"/>
    <property type="evidence" value="ECO:0007669"/>
    <property type="project" value="UniProtKB-UniRule"/>
</dbReference>
<comment type="subunit">
    <text evidence="9">Homodimer.</text>
</comment>
<feature type="domain" description="RNase III" evidence="11">
    <location>
        <begin position="1"/>
        <end position="126"/>
    </location>
</feature>
<keyword evidence="9" id="KW-0460">Magnesium</keyword>
<organism evidence="12 13">
    <name type="scientific">Syntrophorhabdus aromaticivorans</name>
    <dbReference type="NCBI Taxonomy" id="328301"/>
    <lineage>
        <taxon>Bacteria</taxon>
        <taxon>Pseudomonadati</taxon>
        <taxon>Thermodesulfobacteriota</taxon>
        <taxon>Syntrophorhabdia</taxon>
        <taxon>Syntrophorhabdales</taxon>
        <taxon>Syntrophorhabdaceae</taxon>
        <taxon>Syntrophorhabdus</taxon>
    </lineage>
</organism>
<keyword evidence="9" id="KW-0819">tRNA processing</keyword>
<dbReference type="Pfam" id="PF14622">
    <property type="entry name" value="Ribonucleas_3_3"/>
    <property type="match status" value="1"/>
</dbReference>
<dbReference type="GO" id="GO:0005737">
    <property type="term" value="C:cytoplasm"/>
    <property type="evidence" value="ECO:0007669"/>
    <property type="project" value="UniProtKB-SubCell"/>
</dbReference>
<comment type="catalytic activity">
    <reaction evidence="1 9">
        <text>Endonucleolytic cleavage to 5'-phosphomonoester.</text>
        <dbReference type="EC" id="3.1.26.3"/>
    </reaction>
</comment>
<evidence type="ECO:0000313" key="13">
    <source>
        <dbReference type="Proteomes" id="UP000777265"/>
    </source>
</evidence>
<evidence type="ECO:0000313" key="12">
    <source>
        <dbReference type="EMBL" id="NLW33955.1"/>
    </source>
</evidence>
<feature type="active site" evidence="9">
    <location>
        <position position="45"/>
    </location>
</feature>
<comment type="cofactor">
    <cofactor evidence="9">
        <name>Mg(2+)</name>
        <dbReference type="ChEBI" id="CHEBI:18420"/>
    </cofactor>
</comment>
<comment type="subcellular location">
    <subcellularLocation>
        <location evidence="9">Cytoplasm</location>
    </subcellularLocation>
</comment>
<keyword evidence="4 9" id="KW-0507">mRNA processing</keyword>
<keyword evidence="9" id="KW-0479">Metal-binding</keyword>
<feature type="active site" evidence="9">
    <location>
        <position position="115"/>
    </location>
</feature>
<dbReference type="AlphaFoldDB" id="A0A971M176"/>
<feature type="domain" description="DRBM" evidence="10">
    <location>
        <begin position="151"/>
        <end position="216"/>
    </location>
</feature>
<keyword evidence="8 9" id="KW-0694">RNA-binding</keyword>
<dbReference type="GO" id="GO:0004525">
    <property type="term" value="F:ribonuclease III activity"/>
    <property type="evidence" value="ECO:0007669"/>
    <property type="project" value="UniProtKB-UniRule"/>
</dbReference>
<dbReference type="InterPro" id="IPR011907">
    <property type="entry name" value="RNase_III"/>
</dbReference>
<evidence type="ECO:0000256" key="4">
    <source>
        <dbReference type="ARBA" id="ARBA00022664"/>
    </source>
</evidence>
<dbReference type="GO" id="GO:0006397">
    <property type="term" value="P:mRNA processing"/>
    <property type="evidence" value="ECO:0007669"/>
    <property type="project" value="UniProtKB-UniRule"/>
</dbReference>
<accession>A0A971M176</accession>
<dbReference type="SUPFAM" id="SSF54768">
    <property type="entry name" value="dsRNA-binding domain-like"/>
    <property type="match status" value="1"/>
</dbReference>
<dbReference type="Gene3D" id="3.30.160.20">
    <property type="match status" value="1"/>
</dbReference>
<evidence type="ECO:0000259" key="11">
    <source>
        <dbReference type="PROSITE" id="PS50142"/>
    </source>
</evidence>
<proteinExistence type="inferred from homology"/>
<protein>
    <recommendedName>
        <fullName evidence="9">Ribonuclease 3</fullName>
        <ecNumber evidence="9">3.1.26.3</ecNumber>
    </recommendedName>
    <alternativeName>
        <fullName evidence="9">Ribonuclease III</fullName>
        <shortName evidence="9">RNase III</shortName>
    </alternativeName>
</protein>
<keyword evidence="3 9" id="KW-0698">rRNA processing</keyword>
<keyword evidence="9" id="KW-0963">Cytoplasm</keyword>
<dbReference type="HAMAP" id="MF_00104">
    <property type="entry name" value="RNase_III"/>
    <property type="match status" value="1"/>
</dbReference>
<dbReference type="CDD" id="cd10845">
    <property type="entry name" value="DSRM_RNAse_III_family"/>
    <property type="match status" value="1"/>
</dbReference>
<dbReference type="Proteomes" id="UP000777265">
    <property type="component" value="Unassembled WGS sequence"/>
</dbReference>
<dbReference type="InterPro" id="IPR000999">
    <property type="entry name" value="RNase_III_dom"/>
</dbReference>
<feature type="binding site" evidence="9">
    <location>
        <position position="115"/>
    </location>
    <ligand>
        <name>Mg(2+)</name>
        <dbReference type="ChEBI" id="CHEBI:18420"/>
    </ligand>
</feature>
<dbReference type="GO" id="GO:0008033">
    <property type="term" value="P:tRNA processing"/>
    <property type="evidence" value="ECO:0007669"/>
    <property type="project" value="UniProtKB-KW"/>
</dbReference>
<dbReference type="NCBIfam" id="TIGR02191">
    <property type="entry name" value="RNaseIII"/>
    <property type="match status" value="1"/>
</dbReference>
<dbReference type="SMART" id="SM00535">
    <property type="entry name" value="RIBOc"/>
    <property type="match status" value="1"/>
</dbReference>
<gene>
    <name evidence="9 12" type="primary">rnc</name>
    <name evidence="12" type="ORF">GXY80_00535</name>
</gene>
<keyword evidence="9" id="KW-0699">rRNA-binding</keyword>
<dbReference type="FunFam" id="1.10.1520.10:FF:000001">
    <property type="entry name" value="Ribonuclease 3"/>
    <property type="match status" value="1"/>
</dbReference>
<dbReference type="PROSITE" id="PS50142">
    <property type="entry name" value="RNASE_3_2"/>
    <property type="match status" value="1"/>
</dbReference>
<dbReference type="GO" id="GO:0046872">
    <property type="term" value="F:metal ion binding"/>
    <property type="evidence" value="ECO:0007669"/>
    <property type="project" value="UniProtKB-KW"/>
</dbReference>
<dbReference type="Gene3D" id="1.10.1520.10">
    <property type="entry name" value="Ribonuclease III domain"/>
    <property type="match status" value="1"/>
</dbReference>
<dbReference type="InterPro" id="IPR014720">
    <property type="entry name" value="dsRBD_dom"/>
</dbReference>
<keyword evidence="6 9" id="KW-0255">Endonuclease</keyword>
<dbReference type="GO" id="GO:0003725">
    <property type="term" value="F:double-stranded RNA binding"/>
    <property type="evidence" value="ECO:0007669"/>
    <property type="project" value="TreeGrafter"/>
</dbReference>
<evidence type="ECO:0000256" key="7">
    <source>
        <dbReference type="ARBA" id="ARBA00022801"/>
    </source>
</evidence>